<keyword evidence="3 7" id="KW-0547">Nucleotide-binding</keyword>
<gene>
    <name evidence="7" type="primary">GatA</name>
    <name evidence="9" type="ORF">BEMITA_LOCUS9363</name>
</gene>
<protein>
    <recommendedName>
        <fullName evidence="7">Glutamyl-tRNA(Gln) amidotransferase subunit A, mitochondrial</fullName>
        <shortName evidence="7">Glu-AdT subunit A</shortName>
        <ecNumber evidence="7">6.3.5.7</ecNumber>
    </recommendedName>
</protein>
<dbReference type="SUPFAM" id="SSF75304">
    <property type="entry name" value="Amidase signature (AS) enzymes"/>
    <property type="match status" value="1"/>
</dbReference>
<dbReference type="EMBL" id="OU963866">
    <property type="protein sequence ID" value="CAH0772794.1"/>
    <property type="molecule type" value="Genomic_DNA"/>
</dbReference>
<dbReference type="PANTHER" id="PTHR11895:SF7">
    <property type="entry name" value="GLUTAMYL-TRNA(GLN) AMIDOTRANSFERASE SUBUNIT A, MITOCHONDRIAL"/>
    <property type="match status" value="1"/>
</dbReference>
<evidence type="ECO:0000313" key="10">
    <source>
        <dbReference type="Proteomes" id="UP001152759"/>
    </source>
</evidence>
<dbReference type="GO" id="GO:0005524">
    <property type="term" value="F:ATP binding"/>
    <property type="evidence" value="ECO:0007669"/>
    <property type="project" value="UniProtKB-KW"/>
</dbReference>
<dbReference type="PANTHER" id="PTHR11895">
    <property type="entry name" value="TRANSAMIDASE"/>
    <property type="match status" value="1"/>
</dbReference>
<dbReference type="InterPro" id="IPR000120">
    <property type="entry name" value="Amidase"/>
</dbReference>
<comment type="function">
    <text evidence="7">Allows the formation of correctly charged Gln-tRNA(Gln) through the transamidation of misacylated Glu-tRNA(Gln) in the mitochondria. The reaction takes place in the presence of glutamine and ATP through an activated gamma-phospho-Glu-tRNA(Gln).</text>
</comment>
<comment type="similarity">
    <text evidence="1 7">Belongs to the amidase family. GatA subfamily.</text>
</comment>
<dbReference type="HAMAP" id="MF_00120">
    <property type="entry name" value="GatA"/>
    <property type="match status" value="1"/>
</dbReference>
<evidence type="ECO:0000256" key="2">
    <source>
        <dbReference type="ARBA" id="ARBA00022598"/>
    </source>
</evidence>
<feature type="domain" description="Amidase" evidence="8">
    <location>
        <begin position="24"/>
        <end position="469"/>
    </location>
</feature>
<accession>A0A9P0CG73</accession>
<dbReference type="GO" id="GO:0050567">
    <property type="term" value="F:glutaminyl-tRNA synthase (glutamine-hydrolyzing) activity"/>
    <property type="evidence" value="ECO:0007669"/>
    <property type="project" value="UniProtKB-UniRule"/>
</dbReference>
<dbReference type="GO" id="GO:0032543">
    <property type="term" value="P:mitochondrial translation"/>
    <property type="evidence" value="ECO:0007669"/>
    <property type="project" value="UniProtKB-UniRule"/>
</dbReference>
<dbReference type="Gene3D" id="3.90.1300.10">
    <property type="entry name" value="Amidase signature (AS) domain"/>
    <property type="match status" value="1"/>
</dbReference>
<proteinExistence type="inferred from homology"/>
<reference evidence="9" key="1">
    <citation type="submission" date="2021-12" db="EMBL/GenBank/DDBJ databases">
        <authorList>
            <person name="King R."/>
        </authorList>
    </citation>
    <scope>NUCLEOTIDE SEQUENCE</scope>
</reference>
<dbReference type="NCBIfam" id="TIGR00132">
    <property type="entry name" value="gatA"/>
    <property type="match status" value="1"/>
</dbReference>
<keyword evidence="4 7" id="KW-0067">ATP-binding</keyword>
<keyword evidence="5 7" id="KW-0648">Protein biosynthesis</keyword>
<keyword evidence="2 7" id="KW-0436">Ligase</keyword>
<dbReference type="InterPro" id="IPR036928">
    <property type="entry name" value="AS_sf"/>
</dbReference>
<organism evidence="9 10">
    <name type="scientific">Bemisia tabaci</name>
    <name type="common">Sweetpotato whitefly</name>
    <name type="synonym">Aleurodes tabaci</name>
    <dbReference type="NCBI Taxonomy" id="7038"/>
    <lineage>
        <taxon>Eukaryota</taxon>
        <taxon>Metazoa</taxon>
        <taxon>Ecdysozoa</taxon>
        <taxon>Arthropoda</taxon>
        <taxon>Hexapoda</taxon>
        <taxon>Insecta</taxon>
        <taxon>Pterygota</taxon>
        <taxon>Neoptera</taxon>
        <taxon>Paraneoptera</taxon>
        <taxon>Hemiptera</taxon>
        <taxon>Sternorrhyncha</taxon>
        <taxon>Aleyrodoidea</taxon>
        <taxon>Aleyrodidae</taxon>
        <taxon>Aleyrodinae</taxon>
        <taxon>Bemisia</taxon>
    </lineage>
</organism>
<evidence type="ECO:0000256" key="5">
    <source>
        <dbReference type="ARBA" id="ARBA00022917"/>
    </source>
</evidence>
<dbReference type="GO" id="GO:0070681">
    <property type="term" value="P:glutaminyl-tRNAGln biosynthesis via transamidation"/>
    <property type="evidence" value="ECO:0007669"/>
    <property type="project" value="UniProtKB-UniRule"/>
</dbReference>
<evidence type="ECO:0000256" key="7">
    <source>
        <dbReference type="HAMAP-Rule" id="MF_03150"/>
    </source>
</evidence>
<keyword evidence="10" id="KW-1185">Reference proteome</keyword>
<feature type="active site" description="Charge relay system" evidence="7">
    <location>
        <position position="74"/>
    </location>
</feature>
<keyword evidence="7" id="KW-0496">Mitochondrion</keyword>
<dbReference type="GeneID" id="109040700"/>
<dbReference type="PROSITE" id="PS00571">
    <property type="entry name" value="AMIDASES"/>
    <property type="match status" value="1"/>
</dbReference>
<sequence length="484" mass="52750">MKSIKQVSQQLRTKKYSATELCTSSLKEVAAAKTLNAFVRITEDLAKTSAAVSDKYLGEGNARSDLEGIPIAVKDNFCTANVTTTCASNMLADFIPPYNATVVEKLHRAGAVLIGKTNLDEFAMGCGTVESIFGTTLNPHAPVKDSEGIKWRTCGGSSGGSAVAVAANTCLAAIGSDTGGSVRNPASYCGIIGYKPTYGLVSRYGLIPLVNSMDVPGILSKDVDGVVSVLNVIGGHDPKDSTTVKDEFQPVDVSVSIHPRKIHVGVPREFDIPQLSGEVREVWKSVMDTFKKNDIKVSQVSMPHTAFSLPTYSVLNCCEVASNMSRYSGLFFGLRSEEEFSAEQLFAENRKHGFGKIVRQRILAGNFFLLRRNYMKYFAQALKVRRLIVEDFKNVWRSGVNILLTPTTLTTASLLDDFLSQDNSLQDFCTQPSNMSGCPAISIPITLSKDSLPISMQLLAPNFSDEHLLRVSKWLESKVQFPFI</sequence>
<dbReference type="GO" id="GO:0005739">
    <property type="term" value="C:mitochondrion"/>
    <property type="evidence" value="ECO:0007669"/>
    <property type="project" value="UniProtKB-SubCell"/>
</dbReference>
<evidence type="ECO:0000256" key="1">
    <source>
        <dbReference type="ARBA" id="ARBA00008069"/>
    </source>
</evidence>
<dbReference type="AlphaFoldDB" id="A0A9P0CG73"/>
<dbReference type="InterPro" id="IPR023631">
    <property type="entry name" value="Amidase_dom"/>
</dbReference>
<name>A0A9P0CG73_BEMTA</name>
<dbReference type="RefSeq" id="XP_018912251.2">
    <property type="nucleotide sequence ID" value="XM_019056706.2"/>
</dbReference>
<evidence type="ECO:0000313" key="9">
    <source>
        <dbReference type="EMBL" id="CAH0772794.1"/>
    </source>
</evidence>
<dbReference type="InterPro" id="IPR004412">
    <property type="entry name" value="GatA"/>
</dbReference>
<evidence type="ECO:0000256" key="4">
    <source>
        <dbReference type="ARBA" id="ARBA00022840"/>
    </source>
</evidence>
<evidence type="ECO:0000256" key="3">
    <source>
        <dbReference type="ARBA" id="ARBA00022741"/>
    </source>
</evidence>
<comment type="subunit">
    <text evidence="7">Subunit of the heterotrimeric GatCAB amidotransferase (AdT) complex, composed of A, B and C subunits.</text>
</comment>
<dbReference type="InterPro" id="IPR020556">
    <property type="entry name" value="Amidase_CS"/>
</dbReference>
<feature type="active site" description="Acyl-ester intermediate" evidence="7">
    <location>
        <position position="181"/>
    </location>
</feature>
<evidence type="ECO:0000259" key="8">
    <source>
        <dbReference type="Pfam" id="PF01425"/>
    </source>
</evidence>
<evidence type="ECO:0000256" key="6">
    <source>
        <dbReference type="ARBA" id="ARBA00047407"/>
    </source>
</evidence>
<dbReference type="Proteomes" id="UP001152759">
    <property type="component" value="Chromosome 5"/>
</dbReference>
<feature type="active site" description="Charge relay system" evidence="7">
    <location>
        <position position="157"/>
    </location>
</feature>
<comment type="subcellular location">
    <subcellularLocation>
        <location evidence="7">Mitochondrion</location>
    </subcellularLocation>
</comment>
<dbReference type="GO" id="GO:0030956">
    <property type="term" value="C:glutamyl-tRNA(Gln) amidotransferase complex"/>
    <property type="evidence" value="ECO:0007669"/>
    <property type="project" value="UniProtKB-UniRule"/>
</dbReference>
<dbReference type="Pfam" id="PF01425">
    <property type="entry name" value="Amidase"/>
    <property type="match status" value="1"/>
</dbReference>
<comment type="catalytic activity">
    <reaction evidence="6 7">
        <text>L-glutamyl-tRNA(Gln) + L-glutamine + ATP + H2O = L-glutaminyl-tRNA(Gln) + L-glutamate + ADP + phosphate + H(+)</text>
        <dbReference type="Rhea" id="RHEA:17521"/>
        <dbReference type="Rhea" id="RHEA-COMP:9681"/>
        <dbReference type="Rhea" id="RHEA-COMP:9684"/>
        <dbReference type="ChEBI" id="CHEBI:15377"/>
        <dbReference type="ChEBI" id="CHEBI:15378"/>
        <dbReference type="ChEBI" id="CHEBI:29985"/>
        <dbReference type="ChEBI" id="CHEBI:30616"/>
        <dbReference type="ChEBI" id="CHEBI:43474"/>
        <dbReference type="ChEBI" id="CHEBI:58359"/>
        <dbReference type="ChEBI" id="CHEBI:78520"/>
        <dbReference type="ChEBI" id="CHEBI:78521"/>
        <dbReference type="ChEBI" id="CHEBI:456216"/>
        <dbReference type="EC" id="6.3.5.7"/>
    </reaction>
</comment>
<dbReference type="EC" id="6.3.5.7" evidence="7"/>